<sequence length="156" mass="17390">MTDQIFADLQRRVRNLEDKDAISTLLSQYCKHADNHRWEGYANCFLEDGVAKFENGADVVGRASISAQTSSMGNRFQGLLHSLTNIDLIIDGDKATGSCYLWFAAIADTSRPYEYTGFGGPYEFTFQRTDVGWKIATVHLRRLWAQNLSGEGVLGG</sequence>
<gene>
    <name evidence="2" type="ORF">RRF57_012909</name>
</gene>
<reference evidence="2 3" key="1">
    <citation type="submission" date="2023-10" db="EMBL/GenBank/DDBJ databases">
        <title>Draft genome sequence of Xylaria bambusicola isolate GMP-LS, the root and basal stem rot pathogen of sugarcane in Indonesia.</title>
        <authorList>
            <person name="Selvaraj P."/>
            <person name="Muralishankar V."/>
            <person name="Muruganantham S."/>
            <person name="Sp S."/>
            <person name="Haryani S."/>
            <person name="Lau K.J.X."/>
            <person name="Naqvi N.I."/>
        </authorList>
    </citation>
    <scope>NUCLEOTIDE SEQUENCE [LARGE SCALE GENOMIC DNA]</scope>
    <source>
        <strain evidence="2">GMP-LS</strain>
    </source>
</reference>
<name>A0AAN7UW08_9PEZI</name>
<dbReference type="SUPFAM" id="SSF54427">
    <property type="entry name" value="NTF2-like"/>
    <property type="match status" value="1"/>
</dbReference>
<feature type="domain" description="SnoaL-like" evidence="1">
    <location>
        <begin position="15"/>
        <end position="138"/>
    </location>
</feature>
<dbReference type="InterPro" id="IPR037401">
    <property type="entry name" value="SnoaL-like"/>
</dbReference>
<evidence type="ECO:0000259" key="1">
    <source>
        <dbReference type="Pfam" id="PF13577"/>
    </source>
</evidence>
<organism evidence="2 3">
    <name type="scientific">Xylaria bambusicola</name>
    <dbReference type="NCBI Taxonomy" id="326684"/>
    <lineage>
        <taxon>Eukaryota</taxon>
        <taxon>Fungi</taxon>
        <taxon>Dikarya</taxon>
        <taxon>Ascomycota</taxon>
        <taxon>Pezizomycotina</taxon>
        <taxon>Sordariomycetes</taxon>
        <taxon>Xylariomycetidae</taxon>
        <taxon>Xylariales</taxon>
        <taxon>Xylariaceae</taxon>
        <taxon>Xylaria</taxon>
    </lineage>
</organism>
<dbReference type="Proteomes" id="UP001305414">
    <property type="component" value="Unassembled WGS sequence"/>
</dbReference>
<keyword evidence="3" id="KW-1185">Reference proteome</keyword>
<dbReference type="Gene3D" id="3.10.450.50">
    <property type="match status" value="1"/>
</dbReference>
<dbReference type="InterPro" id="IPR032710">
    <property type="entry name" value="NTF2-like_dom_sf"/>
</dbReference>
<dbReference type="Pfam" id="PF13577">
    <property type="entry name" value="SnoaL_4"/>
    <property type="match status" value="1"/>
</dbReference>
<proteinExistence type="predicted"/>
<evidence type="ECO:0000313" key="2">
    <source>
        <dbReference type="EMBL" id="KAK5637197.1"/>
    </source>
</evidence>
<dbReference type="AlphaFoldDB" id="A0AAN7UW08"/>
<evidence type="ECO:0000313" key="3">
    <source>
        <dbReference type="Proteomes" id="UP001305414"/>
    </source>
</evidence>
<accession>A0AAN7UW08</accession>
<protein>
    <recommendedName>
        <fullName evidence="1">SnoaL-like domain-containing protein</fullName>
    </recommendedName>
</protein>
<dbReference type="EMBL" id="JAWHQM010000098">
    <property type="protein sequence ID" value="KAK5637197.1"/>
    <property type="molecule type" value="Genomic_DNA"/>
</dbReference>
<comment type="caution">
    <text evidence="2">The sequence shown here is derived from an EMBL/GenBank/DDBJ whole genome shotgun (WGS) entry which is preliminary data.</text>
</comment>